<proteinExistence type="predicted"/>
<organism evidence="1 2">
    <name type="scientific">Scortum barcoo</name>
    <name type="common">barcoo grunter</name>
    <dbReference type="NCBI Taxonomy" id="214431"/>
    <lineage>
        <taxon>Eukaryota</taxon>
        <taxon>Metazoa</taxon>
        <taxon>Chordata</taxon>
        <taxon>Craniata</taxon>
        <taxon>Vertebrata</taxon>
        <taxon>Euteleostomi</taxon>
        <taxon>Actinopterygii</taxon>
        <taxon>Neopterygii</taxon>
        <taxon>Teleostei</taxon>
        <taxon>Neoteleostei</taxon>
        <taxon>Acanthomorphata</taxon>
        <taxon>Eupercaria</taxon>
        <taxon>Centrarchiformes</taxon>
        <taxon>Terapontoidei</taxon>
        <taxon>Terapontidae</taxon>
        <taxon>Scortum</taxon>
    </lineage>
</organism>
<dbReference type="EMBL" id="CM041531">
    <property type="protein sequence ID" value="KAI3377761.1"/>
    <property type="molecule type" value="Genomic_DNA"/>
</dbReference>
<reference evidence="1" key="1">
    <citation type="submission" date="2022-04" db="EMBL/GenBank/DDBJ databases">
        <title>Jade perch genome.</title>
        <authorList>
            <person name="Chao B."/>
        </authorList>
    </citation>
    <scope>NUCLEOTIDE SEQUENCE</scope>
    <source>
        <strain evidence="1">CB-2022</strain>
    </source>
</reference>
<dbReference type="Proteomes" id="UP000831701">
    <property type="component" value="Chromosome 1"/>
</dbReference>
<sequence>VLTHLLEHHLYVKAEKCEFHASSLSFLWFIVSPNQIKMDPEKLCGGPLHALTSPKVQFQWGPKAEEAFQRLKRLFTTAPVFTMPDPQLQFIVEVDACNQGVGAVLPQRSTSDNCIHPCAFLSRKLSPAERNYNISNRELLAIKVALEEWRHWLEGAEHTFIVWTDDKNLQYLRSAKRQNSHQARWPLFFSRFQFSLSYRPGVEECQT</sequence>
<comment type="caution">
    <text evidence="1">The sequence shown here is derived from an EMBL/GenBank/DDBJ whole genome shotgun (WGS) entry which is preliminary data.</text>
</comment>
<accession>A0ACB8XCR7</accession>
<name>A0ACB8XCR7_9TELE</name>
<feature type="non-terminal residue" evidence="1">
    <location>
        <position position="1"/>
    </location>
</feature>
<evidence type="ECO:0000313" key="1">
    <source>
        <dbReference type="EMBL" id="KAI3377761.1"/>
    </source>
</evidence>
<evidence type="ECO:0000313" key="2">
    <source>
        <dbReference type="Proteomes" id="UP000831701"/>
    </source>
</evidence>
<gene>
    <name evidence="1" type="ORF">L3Q82_008904</name>
</gene>
<keyword evidence="2" id="KW-1185">Reference proteome</keyword>
<protein>
    <submittedName>
        <fullName evidence="1">Uncharacterized protein</fullName>
    </submittedName>
</protein>